<evidence type="ECO:0000256" key="2">
    <source>
        <dbReference type="SAM" id="Phobius"/>
    </source>
</evidence>
<feature type="region of interest" description="Disordered" evidence="1">
    <location>
        <begin position="51"/>
        <end position="94"/>
    </location>
</feature>
<protein>
    <submittedName>
        <fullName evidence="3">Uncharacterized protein</fullName>
    </submittedName>
</protein>
<keyword evidence="4" id="KW-1185">Reference proteome</keyword>
<reference evidence="3 4" key="1">
    <citation type="submission" date="2019-03" db="EMBL/GenBank/DDBJ databases">
        <title>Ramlibacter sp. 18x22-1, whole genome shotgun sequence.</title>
        <authorList>
            <person name="Zhang X."/>
            <person name="Feng G."/>
            <person name="Zhu H."/>
        </authorList>
    </citation>
    <scope>NUCLEOTIDE SEQUENCE [LARGE SCALE GENOMIC DNA]</scope>
    <source>
        <strain evidence="3 4">18x22-1</strain>
    </source>
</reference>
<evidence type="ECO:0000256" key="1">
    <source>
        <dbReference type="SAM" id="MobiDB-lite"/>
    </source>
</evidence>
<organism evidence="3 4">
    <name type="scientific">Ramlibacter humi</name>
    <dbReference type="NCBI Taxonomy" id="2530451"/>
    <lineage>
        <taxon>Bacteria</taxon>
        <taxon>Pseudomonadati</taxon>
        <taxon>Pseudomonadota</taxon>
        <taxon>Betaproteobacteria</taxon>
        <taxon>Burkholderiales</taxon>
        <taxon>Comamonadaceae</taxon>
        <taxon>Ramlibacter</taxon>
    </lineage>
</organism>
<keyword evidence="2" id="KW-0812">Transmembrane</keyword>
<dbReference type="AlphaFoldDB" id="A0A4Z0CBT0"/>
<feature type="transmembrane region" description="Helical" evidence="2">
    <location>
        <begin position="12"/>
        <end position="34"/>
    </location>
</feature>
<accession>A0A4Z0CBT0</accession>
<dbReference type="EMBL" id="SMLK01000001">
    <property type="protein sequence ID" value="TFZ07820.1"/>
    <property type="molecule type" value="Genomic_DNA"/>
</dbReference>
<keyword evidence="2" id="KW-1133">Transmembrane helix</keyword>
<comment type="caution">
    <text evidence="3">The sequence shown here is derived from an EMBL/GenBank/DDBJ whole genome shotgun (WGS) entry which is preliminary data.</text>
</comment>
<name>A0A4Z0CBT0_9BURK</name>
<dbReference type="Proteomes" id="UP000297839">
    <property type="component" value="Unassembled WGS sequence"/>
</dbReference>
<sequence length="94" mass="9599">MGSVLAVTVPIYLVMAAGWLATRAGLFAAGRLLLHPLAVSTALRARRVAPGAASCSSGRASPSARTGFPPNRPGPGRPAQLVASCARHSDTHRS</sequence>
<evidence type="ECO:0000313" key="3">
    <source>
        <dbReference type="EMBL" id="TFZ07820.1"/>
    </source>
</evidence>
<gene>
    <name evidence="3" type="ORF">EZ216_01250</name>
</gene>
<proteinExistence type="predicted"/>
<evidence type="ECO:0000313" key="4">
    <source>
        <dbReference type="Proteomes" id="UP000297839"/>
    </source>
</evidence>
<keyword evidence="2" id="KW-0472">Membrane</keyword>
<feature type="compositionally biased region" description="Polar residues" evidence="1">
    <location>
        <begin position="54"/>
        <end position="64"/>
    </location>
</feature>